<dbReference type="CDD" id="cd17473">
    <property type="entry name" value="MFS_arabinose_efflux_permease_like"/>
    <property type="match status" value="1"/>
</dbReference>
<feature type="transmembrane region" description="Helical" evidence="6">
    <location>
        <begin position="291"/>
        <end position="309"/>
    </location>
</feature>
<proteinExistence type="predicted"/>
<evidence type="ECO:0000256" key="3">
    <source>
        <dbReference type="ARBA" id="ARBA00022692"/>
    </source>
</evidence>
<dbReference type="Pfam" id="PF07690">
    <property type="entry name" value="MFS_1"/>
    <property type="match status" value="1"/>
</dbReference>
<feature type="transmembrane region" description="Helical" evidence="6">
    <location>
        <begin position="351"/>
        <end position="372"/>
    </location>
</feature>
<evidence type="ECO:0000256" key="2">
    <source>
        <dbReference type="ARBA" id="ARBA00022475"/>
    </source>
</evidence>
<dbReference type="AlphaFoldDB" id="A0A1L3I0J4"/>
<organism evidence="8 9">
    <name type="scientific">Phaeobacter porticola</name>
    <dbReference type="NCBI Taxonomy" id="1844006"/>
    <lineage>
        <taxon>Bacteria</taxon>
        <taxon>Pseudomonadati</taxon>
        <taxon>Pseudomonadota</taxon>
        <taxon>Alphaproteobacteria</taxon>
        <taxon>Rhodobacterales</taxon>
        <taxon>Roseobacteraceae</taxon>
        <taxon>Phaeobacter</taxon>
    </lineage>
</organism>
<dbReference type="OrthoDB" id="9812221at2"/>
<feature type="domain" description="Major facilitator superfamily (MFS) profile" evidence="7">
    <location>
        <begin position="17"/>
        <end position="406"/>
    </location>
</feature>
<evidence type="ECO:0000256" key="4">
    <source>
        <dbReference type="ARBA" id="ARBA00022989"/>
    </source>
</evidence>
<dbReference type="PANTHER" id="PTHR43124:SF3">
    <property type="entry name" value="CHLORAMPHENICOL EFFLUX PUMP RV0191"/>
    <property type="match status" value="1"/>
</dbReference>
<feature type="transmembrane region" description="Helical" evidence="6">
    <location>
        <begin position="150"/>
        <end position="169"/>
    </location>
</feature>
<feature type="transmembrane region" description="Helical" evidence="6">
    <location>
        <begin position="175"/>
        <end position="192"/>
    </location>
</feature>
<dbReference type="Proteomes" id="UP000183859">
    <property type="component" value="Chromosome"/>
</dbReference>
<dbReference type="SUPFAM" id="SSF103473">
    <property type="entry name" value="MFS general substrate transporter"/>
    <property type="match status" value="1"/>
</dbReference>
<dbReference type="InterPro" id="IPR011701">
    <property type="entry name" value="MFS"/>
</dbReference>
<dbReference type="InterPro" id="IPR050189">
    <property type="entry name" value="MFS_Efflux_Transporters"/>
</dbReference>
<gene>
    <name evidence="8" type="ORF">PhaeoP97_00183</name>
</gene>
<feature type="transmembrane region" description="Helical" evidence="6">
    <location>
        <begin position="261"/>
        <end position="279"/>
    </location>
</feature>
<evidence type="ECO:0000256" key="1">
    <source>
        <dbReference type="ARBA" id="ARBA00004651"/>
    </source>
</evidence>
<feature type="transmembrane region" description="Helical" evidence="6">
    <location>
        <begin position="85"/>
        <end position="104"/>
    </location>
</feature>
<dbReference type="KEGG" id="php:PhaeoP97_00183"/>
<dbReference type="PROSITE" id="PS50850">
    <property type="entry name" value="MFS"/>
    <property type="match status" value="1"/>
</dbReference>
<dbReference type="EMBL" id="CP016364">
    <property type="protein sequence ID" value="APG45636.1"/>
    <property type="molecule type" value="Genomic_DNA"/>
</dbReference>
<comment type="subcellular location">
    <subcellularLocation>
        <location evidence="1">Cell membrane</location>
        <topology evidence="1">Multi-pass membrane protein</topology>
    </subcellularLocation>
</comment>
<keyword evidence="3 6" id="KW-0812">Transmembrane</keyword>
<evidence type="ECO:0000313" key="9">
    <source>
        <dbReference type="Proteomes" id="UP000183859"/>
    </source>
</evidence>
<dbReference type="RefSeq" id="WP_072503466.1">
    <property type="nucleotide sequence ID" value="NZ_CP016364.1"/>
</dbReference>
<name>A0A1L3I0J4_9RHOB</name>
<keyword evidence="2" id="KW-1003">Cell membrane</keyword>
<dbReference type="PROSITE" id="PS00216">
    <property type="entry name" value="SUGAR_TRANSPORT_1"/>
    <property type="match status" value="1"/>
</dbReference>
<feature type="transmembrane region" description="Helical" evidence="6">
    <location>
        <begin position="116"/>
        <end position="138"/>
    </location>
</feature>
<protein>
    <submittedName>
        <fullName evidence="8">Putative major facilitator superfamily transporter</fullName>
    </submittedName>
</protein>
<evidence type="ECO:0000256" key="5">
    <source>
        <dbReference type="ARBA" id="ARBA00023136"/>
    </source>
</evidence>
<dbReference type="GO" id="GO:0022857">
    <property type="term" value="F:transmembrane transporter activity"/>
    <property type="evidence" value="ECO:0007669"/>
    <property type="project" value="InterPro"/>
</dbReference>
<evidence type="ECO:0000313" key="8">
    <source>
        <dbReference type="EMBL" id="APG45636.1"/>
    </source>
</evidence>
<dbReference type="InterPro" id="IPR020846">
    <property type="entry name" value="MFS_dom"/>
</dbReference>
<evidence type="ECO:0000259" key="7">
    <source>
        <dbReference type="PROSITE" id="PS50850"/>
    </source>
</evidence>
<dbReference type="GO" id="GO:0005886">
    <property type="term" value="C:plasma membrane"/>
    <property type="evidence" value="ECO:0007669"/>
    <property type="project" value="UniProtKB-SubCell"/>
</dbReference>
<dbReference type="InterPro" id="IPR005829">
    <property type="entry name" value="Sugar_transporter_CS"/>
</dbReference>
<feature type="transmembrane region" description="Helical" evidence="6">
    <location>
        <begin position="222"/>
        <end position="241"/>
    </location>
</feature>
<dbReference type="STRING" id="1844006.PhaeoP97_00183"/>
<sequence>MSVLSRPDVPVVWKDRRAITLLLAATLTVMANATISPALPGIEREFAGPPNVGLLTRFLVSAPSLTVLFCAPIAGLIADRYGRRWMLLAGIALFAMSGAAGAVLPSLSAIMASRLLLGVAVALIMTAQTALIGDFFTGDARRSMMGLQTSARNFGGLIFITSAGWLALMSPRLPFAIYGVAILLLPVIWRHIPEPPRQSAANANAPTGGGNPQQTAPAMWHIPLLGLAMLQMITSLIFFMMPTQLPFFLASQGADNAAMTGGLLGALTLSGGLAALLYVRINRSFGAAGAYALGYALMGSGFLLLTAGADGIQQGVAAVAIGAGFATVMPNFVALALALAPAHRRGMVGGVLTSAVFLGQILSPVVSIPGIAEIGFLGVFRAAAVLLAGLALGAAMWALIPWLKVILLEPMRGQRRSR</sequence>
<reference evidence="9" key="1">
    <citation type="submission" date="2016-07" db="EMBL/GenBank/DDBJ databases">
        <title>Phaeobacter portensis sp. nov., a tropodithietic acid producing bacterium isolated from a German harbor.</title>
        <authorList>
            <person name="Freese H.M."/>
            <person name="Bunk B."/>
            <person name="Breider S."/>
            <person name="Brinkhoff T."/>
        </authorList>
    </citation>
    <scope>NUCLEOTIDE SEQUENCE [LARGE SCALE GENOMIC DNA]</scope>
    <source>
        <strain evidence="9">P97</strain>
    </source>
</reference>
<feature type="transmembrane region" description="Helical" evidence="6">
    <location>
        <begin position="315"/>
        <end position="339"/>
    </location>
</feature>
<keyword evidence="9" id="KW-1185">Reference proteome</keyword>
<evidence type="ECO:0000256" key="6">
    <source>
        <dbReference type="SAM" id="Phobius"/>
    </source>
</evidence>
<dbReference type="Gene3D" id="1.20.1250.20">
    <property type="entry name" value="MFS general substrate transporter like domains"/>
    <property type="match status" value="1"/>
</dbReference>
<dbReference type="PANTHER" id="PTHR43124">
    <property type="entry name" value="PURINE EFFLUX PUMP PBUE"/>
    <property type="match status" value="1"/>
</dbReference>
<accession>A0A1L3I0J4</accession>
<dbReference type="InterPro" id="IPR036259">
    <property type="entry name" value="MFS_trans_sf"/>
</dbReference>
<keyword evidence="5 6" id="KW-0472">Membrane</keyword>
<feature type="transmembrane region" description="Helical" evidence="6">
    <location>
        <begin position="384"/>
        <end position="408"/>
    </location>
</feature>
<feature type="transmembrane region" description="Helical" evidence="6">
    <location>
        <begin position="57"/>
        <end position="78"/>
    </location>
</feature>
<keyword evidence="4 6" id="KW-1133">Transmembrane helix</keyword>